<gene>
    <name evidence="2" type="ORF">GA0070616_1362</name>
</gene>
<keyword evidence="3" id="KW-1185">Reference proteome</keyword>
<organism evidence="2 3">
    <name type="scientific">Micromonospora nigra</name>
    <dbReference type="NCBI Taxonomy" id="145857"/>
    <lineage>
        <taxon>Bacteria</taxon>
        <taxon>Bacillati</taxon>
        <taxon>Actinomycetota</taxon>
        <taxon>Actinomycetes</taxon>
        <taxon>Micromonosporales</taxon>
        <taxon>Micromonosporaceae</taxon>
        <taxon>Micromonospora</taxon>
    </lineage>
</organism>
<name>A0A1C6RL57_9ACTN</name>
<evidence type="ECO:0000256" key="1">
    <source>
        <dbReference type="SAM" id="MobiDB-lite"/>
    </source>
</evidence>
<dbReference type="STRING" id="145857.GA0070616_1362"/>
<evidence type="ECO:0000313" key="2">
    <source>
        <dbReference type="EMBL" id="SCL17803.1"/>
    </source>
</evidence>
<accession>A0A1C6RL57</accession>
<evidence type="ECO:0000313" key="3">
    <source>
        <dbReference type="Proteomes" id="UP000199699"/>
    </source>
</evidence>
<dbReference type="RefSeq" id="WP_091077947.1">
    <property type="nucleotide sequence ID" value="NZ_FMHT01000003.1"/>
</dbReference>
<proteinExistence type="predicted"/>
<dbReference type="Proteomes" id="UP000199699">
    <property type="component" value="Unassembled WGS sequence"/>
</dbReference>
<sequence>MSITPQAAASTPDDRRSNVETFPAINPPPLNHPKVDDRTPLIPRQRTASDLIASHRPFTSTEAGKELLDWAREMLDDPERDPAITADIRWVLALARDVEQVEDSQLHADLKEILGTPGPVGSLGDRVSEAVLRYTDRLMSADPRWNPVFRALCPDWCDDCLRDSGGTLHTGVVGTVTDKVNDAEPSTIVVRVERSDRDGKPGQAFVFLDAGSVELSPEGVANLGALLIEAAGIVKKDRAGAARQGTGQ</sequence>
<protein>
    <submittedName>
        <fullName evidence="2">Uncharacterized protein</fullName>
    </submittedName>
</protein>
<dbReference type="EMBL" id="FMHT01000003">
    <property type="protein sequence ID" value="SCL17803.1"/>
    <property type="molecule type" value="Genomic_DNA"/>
</dbReference>
<dbReference type="AlphaFoldDB" id="A0A1C6RL57"/>
<feature type="region of interest" description="Disordered" evidence="1">
    <location>
        <begin position="1"/>
        <end position="40"/>
    </location>
</feature>
<reference evidence="2 3" key="1">
    <citation type="submission" date="2016-06" db="EMBL/GenBank/DDBJ databases">
        <authorList>
            <person name="Kjaerup R.B."/>
            <person name="Dalgaard T.S."/>
            <person name="Juul-Madsen H.R."/>
        </authorList>
    </citation>
    <scope>NUCLEOTIDE SEQUENCE [LARGE SCALE GENOMIC DNA]</scope>
    <source>
        <strain evidence="2 3">DSM 43818</strain>
    </source>
</reference>